<feature type="domain" description="PF0610-like rubredoxin-like zinc beta-ribbon C-terminal" evidence="2">
    <location>
        <begin position="55"/>
        <end position="92"/>
    </location>
</feature>
<dbReference type="InterPro" id="IPR049159">
    <property type="entry name" value="PF0610-like_wHTH_N"/>
</dbReference>
<evidence type="ECO:0000259" key="1">
    <source>
        <dbReference type="Pfam" id="PF21476"/>
    </source>
</evidence>
<dbReference type="InterPro" id="IPR057022">
    <property type="entry name" value="PF0610-like_Zn_ribbon_C"/>
</dbReference>
<dbReference type="PANTHER" id="PTHR40663">
    <property type="match status" value="1"/>
</dbReference>
<accession>A0A401FSF5</accession>
<dbReference type="PANTHER" id="PTHR40663:SF2">
    <property type="entry name" value="TRANSCRIPTIONAL REGULATOR"/>
    <property type="match status" value="1"/>
</dbReference>
<organism evidence="3 4">
    <name type="scientific">Desulfonema ishimotonii</name>
    <dbReference type="NCBI Taxonomy" id="45657"/>
    <lineage>
        <taxon>Bacteria</taxon>
        <taxon>Pseudomonadati</taxon>
        <taxon>Thermodesulfobacteriota</taxon>
        <taxon>Desulfobacteria</taxon>
        <taxon>Desulfobacterales</taxon>
        <taxon>Desulfococcaceae</taxon>
        <taxon>Desulfonema</taxon>
    </lineage>
</organism>
<dbReference type="EMBL" id="BEXT01000001">
    <property type="protein sequence ID" value="GBC59904.1"/>
    <property type="molecule type" value="Genomic_DNA"/>
</dbReference>
<evidence type="ECO:0000313" key="3">
    <source>
        <dbReference type="EMBL" id="GBC59904.1"/>
    </source>
</evidence>
<comment type="caution">
    <text evidence="3">The sequence shown here is derived from an EMBL/GenBank/DDBJ whole genome shotgun (WGS) entry which is preliminary data.</text>
</comment>
<dbReference type="SUPFAM" id="SSF46785">
    <property type="entry name" value="Winged helix' DNA-binding domain"/>
    <property type="match status" value="1"/>
</dbReference>
<evidence type="ECO:0000313" key="4">
    <source>
        <dbReference type="Proteomes" id="UP000288096"/>
    </source>
</evidence>
<dbReference type="Pfam" id="PF21476">
    <property type="entry name" value="PF0610-like_N"/>
    <property type="match status" value="1"/>
</dbReference>
<proteinExistence type="predicted"/>
<protein>
    <submittedName>
        <fullName evidence="3">Transcriptional regulator</fullName>
    </submittedName>
</protein>
<name>A0A401FSF5_9BACT</name>
<dbReference type="AlphaFoldDB" id="A0A401FSF5"/>
<dbReference type="Proteomes" id="UP000288096">
    <property type="component" value="Unassembled WGS sequence"/>
</dbReference>
<dbReference type="InterPro" id="IPR038767">
    <property type="entry name" value="PF0610-like"/>
</dbReference>
<keyword evidence="4" id="KW-1185">Reference proteome</keyword>
<reference evidence="4" key="2">
    <citation type="submission" date="2019-01" db="EMBL/GenBank/DDBJ databases">
        <title>Genome sequence of Desulfonema ishimotonii strain Tokyo 01.</title>
        <authorList>
            <person name="Fukui M."/>
        </authorList>
    </citation>
    <scope>NUCLEOTIDE SEQUENCE [LARGE SCALE GENOMIC DNA]</scope>
    <source>
        <strain evidence="4">Tokyo 01</strain>
    </source>
</reference>
<sequence>MMTARQQMTDLLTGDEYDARELSQQVRICEKEVYDHLVHIAKSLPRRKQKLRVTPPVCLSCGYRFRDRTRFTKPSRCPKCKSERIDSPRFEIINI</sequence>
<gene>
    <name evidence="3" type="ORF">DENIS_0846</name>
</gene>
<dbReference type="InterPro" id="IPR036390">
    <property type="entry name" value="WH_DNA-bd_sf"/>
</dbReference>
<feature type="domain" description="PF0610-like winged HTH N-terminal" evidence="1">
    <location>
        <begin position="3"/>
        <end position="51"/>
    </location>
</feature>
<reference evidence="4" key="1">
    <citation type="submission" date="2017-11" db="EMBL/GenBank/DDBJ databases">
        <authorList>
            <person name="Watanabe M."/>
            <person name="Kojima H."/>
        </authorList>
    </citation>
    <scope>NUCLEOTIDE SEQUENCE [LARGE SCALE GENOMIC DNA]</scope>
    <source>
        <strain evidence="4">Tokyo 01</strain>
    </source>
</reference>
<dbReference type="Pfam" id="PF23470">
    <property type="entry name" value="Zn_ribbon_PF0610"/>
    <property type="match status" value="1"/>
</dbReference>
<evidence type="ECO:0000259" key="2">
    <source>
        <dbReference type="Pfam" id="PF23470"/>
    </source>
</evidence>